<dbReference type="AlphaFoldDB" id="A0A2U2HGS3"/>
<evidence type="ECO:0000313" key="8">
    <source>
        <dbReference type="Proteomes" id="UP000241421"/>
    </source>
</evidence>
<sequence length="251" mass="27228">MKNSCLLPLVLACAGALAQSPVTYMPEGTKSVSVGLALGSTQRAEGSSERTMFLVPHFSILWSNGVFLEGLNLGLQMSEATNMQYGPTLFFDLGSERADGLGPDGKKRFVPGAFFNFQPLHNVSLQTSVRYGAALDGGGVLFRGGAVYWMPVASRQFIHIATGFEWGDETYMQSYYGVSAQQAGLGKAPAYHASAGINNVSLRTGWRWQASRKYTVSATINFSRLRGSAADSPIIESRAARTFYTSLTYRF</sequence>
<keyword evidence="3 6" id="KW-0732">Signal</keyword>
<comment type="similarity">
    <text evidence="2">Belongs to the MipA/OmpV family.</text>
</comment>
<keyword evidence="8" id="KW-1185">Reference proteome</keyword>
<dbReference type="Pfam" id="PF06629">
    <property type="entry name" value="MipA"/>
    <property type="match status" value="1"/>
</dbReference>
<protein>
    <submittedName>
        <fullName evidence="7">MipA/OmpV family protein</fullName>
    </submittedName>
</protein>
<organism evidence="7 8">
    <name type="scientific">Massilia glaciei</name>
    <dbReference type="NCBI Taxonomy" id="1524097"/>
    <lineage>
        <taxon>Bacteria</taxon>
        <taxon>Pseudomonadati</taxon>
        <taxon>Pseudomonadota</taxon>
        <taxon>Betaproteobacteria</taxon>
        <taxon>Burkholderiales</taxon>
        <taxon>Oxalobacteraceae</taxon>
        <taxon>Telluria group</taxon>
        <taxon>Massilia</taxon>
    </lineage>
</organism>
<evidence type="ECO:0000256" key="5">
    <source>
        <dbReference type="ARBA" id="ARBA00023237"/>
    </source>
</evidence>
<comment type="subcellular location">
    <subcellularLocation>
        <location evidence="1">Cell outer membrane</location>
    </subcellularLocation>
</comment>
<evidence type="ECO:0000256" key="1">
    <source>
        <dbReference type="ARBA" id="ARBA00004442"/>
    </source>
</evidence>
<gene>
    <name evidence="7" type="ORF">C7C56_019335</name>
</gene>
<dbReference type="RefSeq" id="WP_106759008.1">
    <property type="nucleotide sequence ID" value="NZ_PXWF02000267.1"/>
</dbReference>
<dbReference type="PANTHER" id="PTHR38776">
    <property type="entry name" value="MLTA-INTERACTING PROTEIN-RELATED"/>
    <property type="match status" value="1"/>
</dbReference>
<reference evidence="7 8" key="1">
    <citation type="submission" date="2018-04" db="EMBL/GenBank/DDBJ databases">
        <title>Massilia violaceinigra sp. nov., a novel purple-pigmented bacterium isolated from Tianshan glacier, Xinjiang, China.</title>
        <authorList>
            <person name="Wang H."/>
        </authorList>
    </citation>
    <scope>NUCLEOTIDE SEQUENCE [LARGE SCALE GENOMIC DNA]</scope>
    <source>
        <strain evidence="7 8">B448-2</strain>
    </source>
</reference>
<dbReference type="OrthoDB" id="8585044at2"/>
<name>A0A2U2HGS3_9BURK</name>
<feature type="chain" id="PRO_5015409206" evidence="6">
    <location>
        <begin position="19"/>
        <end position="251"/>
    </location>
</feature>
<dbReference type="Proteomes" id="UP000241421">
    <property type="component" value="Unassembled WGS sequence"/>
</dbReference>
<evidence type="ECO:0000256" key="2">
    <source>
        <dbReference type="ARBA" id="ARBA00005722"/>
    </source>
</evidence>
<evidence type="ECO:0000313" key="7">
    <source>
        <dbReference type="EMBL" id="PWF44393.1"/>
    </source>
</evidence>
<accession>A0A2U2HGS3</accession>
<dbReference type="PANTHER" id="PTHR38776:SF1">
    <property type="entry name" value="MLTA-INTERACTING PROTEIN-RELATED"/>
    <property type="match status" value="1"/>
</dbReference>
<dbReference type="GO" id="GO:0009279">
    <property type="term" value="C:cell outer membrane"/>
    <property type="evidence" value="ECO:0007669"/>
    <property type="project" value="UniProtKB-SubCell"/>
</dbReference>
<keyword evidence="4" id="KW-0472">Membrane</keyword>
<proteinExistence type="inferred from homology"/>
<dbReference type="InterPro" id="IPR010583">
    <property type="entry name" value="MipA"/>
</dbReference>
<dbReference type="EMBL" id="PXWF02000267">
    <property type="protein sequence ID" value="PWF44393.1"/>
    <property type="molecule type" value="Genomic_DNA"/>
</dbReference>
<evidence type="ECO:0000256" key="6">
    <source>
        <dbReference type="SAM" id="SignalP"/>
    </source>
</evidence>
<comment type="caution">
    <text evidence="7">The sequence shown here is derived from an EMBL/GenBank/DDBJ whole genome shotgun (WGS) entry which is preliminary data.</text>
</comment>
<feature type="signal peptide" evidence="6">
    <location>
        <begin position="1"/>
        <end position="18"/>
    </location>
</feature>
<evidence type="ECO:0000256" key="4">
    <source>
        <dbReference type="ARBA" id="ARBA00023136"/>
    </source>
</evidence>
<keyword evidence="5" id="KW-0998">Cell outer membrane</keyword>
<evidence type="ECO:0000256" key="3">
    <source>
        <dbReference type="ARBA" id="ARBA00022729"/>
    </source>
</evidence>